<dbReference type="InterPro" id="IPR010982">
    <property type="entry name" value="Lambda_DNA-bd_dom_sf"/>
</dbReference>
<dbReference type="SUPFAM" id="SSF47413">
    <property type="entry name" value="lambda repressor-like DNA-binding domains"/>
    <property type="match status" value="1"/>
</dbReference>
<dbReference type="CDD" id="cd00093">
    <property type="entry name" value="HTH_XRE"/>
    <property type="match status" value="1"/>
</dbReference>
<dbReference type="Pfam" id="PF00717">
    <property type="entry name" value="Peptidase_S24"/>
    <property type="match status" value="1"/>
</dbReference>
<evidence type="ECO:0000259" key="4">
    <source>
        <dbReference type="PROSITE" id="PS50943"/>
    </source>
</evidence>
<dbReference type="Pfam" id="PF01381">
    <property type="entry name" value="HTH_3"/>
    <property type="match status" value="1"/>
</dbReference>
<dbReference type="InterPro" id="IPR001387">
    <property type="entry name" value="Cro/C1-type_HTH"/>
</dbReference>
<keyword evidence="6" id="KW-1185">Reference proteome</keyword>
<dbReference type="PANTHER" id="PTHR40661">
    <property type="match status" value="1"/>
</dbReference>
<dbReference type="SUPFAM" id="SSF51306">
    <property type="entry name" value="LexA/Signal peptidase"/>
    <property type="match status" value="1"/>
</dbReference>
<comment type="caution">
    <text evidence="5">The sequence shown here is derived from an EMBL/GenBank/DDBJ whole genome shotgun (WGS) entry which is preliminary data.</text>
</comment>
<protein>
    <submittedName>
        <fullName evidence="5">Helix-turn-helix transcriptional regulator</fullName>
    </submittedName>
</protein>
<dbReference type="SMART" id="SM00530">
    <property type="entry name" value="HTH_XRE"/>
    <property type="match status" value="1"/>
</dbReference>
<evidence type="ECO:0000313" key="5">
    <source>
        <dbReference type="EMBL" id="MBC3906232.1"/>
    </source>
</evidence>
<dbReference type="InterPro" id="IPR015927">
    <property type="entry name" value="Peptidase_S24_S26A/B/C"/>
</dbReference>
<dbReference type="Proteomes" id="UP000646911">
    <property type="component" value="Unassembled WGS sequence"/>
</dbReference>
<dbReference type="InterPro" id="IPR036286">
    <property type="entry name" value="LexA/Signal_pep-like_sf"/>
</dbReference>
<keyword evidence="3" id="KW-0804">Transcription</keyword>
<evidence type="ECO:0000313" key="6">
    <source>
        <dbReference type="Proteomes" id="UP000646911"/>
    </source>
</evidence>
<evidence type="ECO:0000256" key="2">
    <source>
        <dbReference type="ARBA" id="ARBA00023125"/>
    </source>
</evidence>
<keyword evidence="1" id="KW-0805">Transcription regulation</keyword>
<dbReference type="PROSITE" id="PS50943">
    <property type="entry name" value="HTH_CROC1"/>
    <property type="match status" value="1"/>
</dbReference>
<proteinExistence type="predicted"/>
<dbReference type="Gene3D" id="1.10.260.40">
    <property type="entry name" value="lambda repressor-like DNA-binding domains"/>
    <property type="match status" value="1"/>
</dbReference>
<sequence>MKTLASRLLQARTKKGLSQEQLARLVGVSQSTIGNLEAGIRLTSRNITAIAEALDVDPRWLADGKGTMSATNNDAGSVVALDVPYRPVTIADPNDPEWVEVRKVQLKLAAGISGFSIDHDADDGQSLPFRRGWVEKNGFAPSKLVAIKVKGESMEPSLYDGDTVVINTADIKPKDGEVFAVNYEGEAVVKRMVRDLGQWYLASDNADRKYARKACQDKTCIIIGKVVHKQSDRI</sequence>
<dbReference type="PANTHER" id="PTHR40661:SF1">
    <property type="entry name" value="HTH CRO_C1-TYPE DOMAIN-CONTAINING PROTEIN"/>
    <property type="match status" value="1"/>
</dbReference>
<accession>A0ABR6Z378</accession>
<evidence type="ECO:0000256" key="1">
    <source>
        <dbReference type="ARBA" id="ARBA00023015"/>
    </source>
</evidence>
<organism evidence="5 6">
    <name type="scientific">Undibacterium umbellatum</name>
    <dbReference type="NCBI Taxonomy" id="2762300"/>
    <lineage>
        <taxon>Bacteria</taxon>
        <taxon>Pseudomonadati</taxon>
        <taxon>Pseudomonadota</taxon>
        <taxon>Betaproteobacteria</taxon>
        <taxon>Burkholderiales</taxon>
        <taxon>Oxalobacteraceae</taxon>
        <taxon>Undibacterium</taxon>
    </lineage>
</organism>
<dbReference type="Gene3D" id="2.10.109.10">
    <property type="entry name" value="Umud Fragment, subunit A"/>
    <property type="match status" value="1"/>
</dbReference>
<dbReference type="EMBL" id="JACOFX010000001">
    <property type="protein sequence ID" value="MBC3906232.1"/>
    <property type="molecule type" value="Genomic_DNA"/>
</dbReference>
<reference evidence="5 6" key="1">
    <citation type="submission" date="2020-08" db="EMBL/GenBank/DDBJ databases">
        <title>Novel species isolated from subtropical streams in China.</title>
        <authorList>
            <person name="Lu H."/>
        </authorList>
    </citation>
    <scope>NUCLEOTIDE SEQUENCE [LARGE SCALE GENOMIC DNA]</scope>
    <source>
        <strain evidence="5 6">NL8W</strain>
    </source>
</reference>
<dbReference type="CDD" id="cd06529">
    <property type="entry name" value="S24_LexA-like"/>
    <property type="match status" value="1"/>
</dbReference>
<keyword evidence="2" id="KW-0238">DNA-binding</keyword>
<gene>
    <name evidence="5" type="ORF">H8L47_01490</name>
</gene>
<dbReference type="RefSeq" id="WP_186951469.1">
    <property type="nucleotide sequence ID" value="NZ_JACOFX010000001.1"/>
</dbReference>
<name>A0ABR6Z378_9BURK</name>
<feature type="domain" description="HTH cro/C1-type" evidence="4">
    <location>
        <begin position="8"/>
        <end position="61"/>
    </location>
</feature>
<dbReference type="InterPro" id="IPR039418">
    <property type="entry name" value="LexA-like"/>
</dbReference>
<evidence type="ECO:0000256" key="3">
    <source>
        <dbReference type="ARBA" id="ARBA00023163"/>
    </source>
</evidence>